<accession>A0A9J6QZN7</accession>
<dbReference type="Proteomes" id="UP001065549">
    <property type="component" value="Unassembled WGS sequence"/>
</dbReference>
<comment type="caution">
    <text evidence="1">The sequence shown here is derived from an EMBL/GenBank/DDBJ whole genome shotgun (WGS) entry which is preliminary data.</text>
</comment>
<reference evidence="1" key="1">
    <citation type="submission" date="2022-09" db="EMBL/GenBank/DDBJ databases">
        <title>Culturomic study of gut microbiota in children with autism spectrum disorder.</title>
        <authorList>
            <person name="Efimov B.A."/>
            <person name="Chaplin A.V."/>
            <person name="Sokolova S.R."/>
            <person name="Pikina A.P."/>
            <person name="Korzhanova M."/>
            <person name="Belova V."/>
            <person name="Korostin D."/>
        </authorList>
    </citation>
    <scope>NUCLEOTIDE SEQUENCE</scope>
    <source>
        <strain evidence="1">ASD5510</strain>
    </source>
</reference>
<gene>
    <name evidence="1" type="ORF">OBO34_21495</name>
</gene>
<evidence type="ECO:0000313" key="1">
    <source>
        <dbReference type="EMBL" id="MCU7380893.1"/>
    </source>
</evidence>
<dbReference type="EMBL" id="JAOSHN010000015">
    <property type="protein sequence ID" value="MCU7380893.1"/>
    <property type="molecule type" value="Genomic_DNA"/>
</dbReference>
<evidence type="ECO:0000313" key="2">
    <source>
        <dbReference type="Proteomes" id="UP001065549"/>
    </source>
</evidence>
<dbReference type="AlphaFoldDB" id="A0A9J6QZN7"/>
<name>A0A9J6QZN7_9FIRM</name>
<proteinExistence type="predicted"/>
<sequence length="101" mass="11345">MKAQKEASATIGGIGRRQRIGKLGGSRLAAGWGSELFAQQRRVVCFRWEEAETREWGGLRKKEQNNGEFTQFSRDAAAYNGLLTARWAFSPSQARQVHNFA</sequence>
<organism evidence="1 2">
    <name type="scientific">Hominibacterium faecale</name>
    <dbReference type="NCBI Taxonomy" id="2839743"/>
    <lineage>
        <taxon>Bacteria</taxon>
        <taxon>Bacillati</taxon>
        <taxon>Bacillota</taxon>
        <taxon>Clostridia</taxon>
        <taxon>Peptostreptococcales</taxon>
        <taxon>Anaerovoracaceae</taxon>
        <taxon>Hominibacterium</taxon>
    </lineage>
</organism>
<keyword evidence="2" id="KW-1185">Reference proteome</keyword>
<dbReference type="RefSeq" id="WP_148396926.1">
    <property type="nucleotide sequence ID" value="NZ_JAOSHN010000015.1"/>
</dbReference>
<protein>
    <submittedName>
        <fullName evidence="1">Uncharacterized protein</fullName>
    </submittedName>
</protein>